<dbReference type="OrthoDB" id="1674454at2"/>
<dbReference type="GO" id="GO:1990281">
    <property type="term" value="C:efflux pump complex"/>
    <property type="evidence" value="ECO:0007669"/>
    <property type="project" value="TreeGrafter"/>
</dbReference>
<evidence type="ECO:0000256" key="1">
    <source>
        <dbReference type="ARBA" id="ARBA00004442"/>
    </source>
</evidence>
<protein>
    <submittedName>
        <fullName evidence="9">Outer membrane efflux protein</fullName>
    </submittedName>
</protein>
<dbReference type="InterPro" id="IPR003423">
    <property type="entry name" value="OMP_efflux"/>
</dbReference>
<evidence type="ECO:0000256" key="6">
    <source>
        <dbReference type="ARBA" id="ARBA00023136"/>
    </source>
</evidence>
<name>F2IJ04_FLUTR</name>
<keyword evidence="10" id="KW-1185">Reference proteome</keyword>
<keyword evidence="4" id="KW-1134">Transmembrane beta strand</keyword>
<dbReference type="GO" id="GO:0015288">
    <property type="term" value="F:porin activity"/>
    <property type="evidence" value="ECO:0007669"/>
    <property type="project" value="TreeGrafter"/>
</dbReference>
<evidence type="ECO:0000256" key="8">
    <source>
        <dbReference type="SAM" id="Coils"/>
    </source>
</evidence>
<evidence type="ECO:0000256" key="3">
    <source>
        <dbReference type="ARBA" id="ARBA00022448"/>
    </source>
</evidence>
<dbReference type="GO" id="GO:0015562">
    <property type="term" value="F:efflux transmembrane transporter activity"/>
    <property type="evidence" value="ECO:0007669"/>
    <property type="project" value="InterPro"/>
</dbReference>
<dbReference type="eggNOG" id="COG1538">
    <property type="taxonomic scope" value="Bacteria"/>
</dbReference>
<keyword evidence="6" id="KW-0472">Membrane</keyword>
<organism evidence="9 10">
    <name type="scientific">Fluviicola taffensis (strain DSM 16823 / NCIMB 13979 / RW262)</name>
    <dbReference type="NCBI Taxonomy" id="755732"/>
    <lineage>
        <taxon>Bacteria</taxon>
        <taxon>Pseudomonadati</taxon>
        <taxon>Bacteroidota</taxon>
        <taxon>Flavobacteriia</taxon>
        <taxon>Flavobacteriales</taxon>
        <taxon>Crocinitomicaceae</taxon>
        <taxon>Fluviicola</taxon>
    </lineage>
</organism>
<comment type="subcellular location">
    <subcellularLocation>
        <location evidence="1">Cell outer membrane</location>
    </subcellularLocation>
</comment>
<dbReference type="STRING" id="755732.Fluta_1875"/>
<sequence precursor="true">MKQNIWKVGLIVMQVLILPQAFSQTPPTLKEILDSALVIDHTIQNSELSVELSKIDQERIKDAYMPRLEIDAKGGYLYSAFNLTSPAFALPSLGLALPEHTNNYQLSSFVVTTNAKASILLYGGGEVSNMKKANQAKINAQTVLLEKDKQEVLSQTLTAYDQLGMLKEVKKVLDGAEKRLQENKNTAEKAYSYGIITAYELKKIELAQSQLQSKQREYEGKRRLVLLQLHVLTHIEMSRLELLDVNLATIAAEKQQSVTNKPELQALTYSIEAYQYKLKAAKTWWVPKVGASASLGYAGLLNGNIQSKDPMMMTGEPLDYRFNNLNVFPLVNAGIGLKWNVFDGREGISSVKKAKIDLKIAQNNQQDAQEKLDLNLQKNEIEMQISEDQLAEKDKSREIARNAMNQASEEFKTGLIKSTQLIEAENDLQQAEMEYAQAIFNQRRTSVTYLKAAGNLTLEKIGK</sequence>
<dbReference type="SUPFAM" id="SSF56954">
    <property type="entry name" value="Outer membrane efflux proteins (OEP)"/>
    <property type="match status" value="1"/>
</dbReference>
<feature type="coiled-coil region" evidence="8">
    <location>
        <begin position="351"/>
        <end position="441"/>
    </location>
</feature>
<dbReference type="PANTHER" id="PTHR30026">
    <property type="entry name" value="OUTER MEMBRANE PROTEIN TOLC"/>
    <property type="match status" value="1"/>
</dbReference>
<gene>
    <name evidence="9" type="ordered locus">Fluta_1875</name>
</gene>
<keyword evidence="7" id="KW-0998">Cell outer membrane</keyword>
<accession>F2IJ04</accession>
<proteinExistence type="inferred from homology"/>
<comment type="similarity">
    <text evidence="2">Belongs to the outer membrane factor (OMF) (TC 1.B.17) family.</text>
</comment>
<dbReference type="Proteomes" id="UP000007463">
    <property type="component" value="Chromosome"/>
</dbReference>
<keyword evidence="8" id="KW-0175">Coiled coil</keyword>
<keyword evidence="5" id="KW-0812">Transmembrane</keyword>
<dbReference type="InterPro" id="IPR051906">
    <property type="entry name" value="TolC-like"/>
</dbReference>
<dbReference type="AlphaFoldDB" id="F2IJ04"/>
<evidence type="ECO:0000313" key="9">
    <source>
        <dbReference type="EMBL" id="AEA43862.1"/>
    </source>
</evidence>
<reference evidence="9 10" key="1">
    <citation type="journal article" date="2011" name="Stand. Genomic Sci.">
        <title>Complete genome sequence of the gliding freshwater bacterium Fluviicola taffensis type strain (RW262).</title>
        <authorList>
            <person name="Woyke T."/>
            <person name="Chertkov O."/>
            <person name="Lapidus A."/>
            <person name="Nolan M."/>
            <person name="Lucas S."/>
            <person name="Del Rio T.G."/>
            <person name="Tice H."/>
            <person name="Cheng J.F."/>
            <person name="Tapia R."/>
            <person name="Han C."/>
            <person name="Goodwin L."/>
            <person name="Pitluck S."/>
            <person name="Liolios K."/>
            <person name="Pagani I."/>
            <person name="Ivanova N."/>
            <person name="Huntemann M."/>
            <person name="Mavromatis K."/>
            <person name="Mikhailova N."/>
            <person name="Pati A."/>
            <person name="Chen A."/>
            <person name="Palaniappan K."/>
            <person name="Land M."/>
            <person name="Hauser L."/>
            <person name="Brambilla E.M."/>
            <person name="Rohde M."/>
            <person name="Mwirichia R."/>
            <person name="Sikorski J."/>
            <person name="Tindall B.J."/>
            <person name="Goker M."/>
            <person name="Bristow J."/>
            <person name="Eisen J.A."/>
            <person name="Markowitz V."/>
            <person name="Hugenholtz P."/>
            <person name="Klenk H.P."/>
            <person name="Kyrpides N.C."/>
        </authorList>
    </citation>
    <scope>NUCLEOTIDE SEQUENCE [LARGE SCALE GENOMIC DNA]</scope>
    <source>
        <strain evidence="10">DSM 16823 / RW262 / RW262</strain>
    </source>
</reference>
<dbReference type="Gene3D" id="1.20.1600.10">
    <property type="entry name" value="Outer membrane efflux proteins (OEP)"/>
    <property type="match status" value="1"/>
</dbReference>
<feature type="coiled-coil region" evidence="8">
    <location>
        <begin position="166"/>
        <end position="224"/>
    </location>
</feature>
<keyword evidence="3" id="KW-0813">Transport</keyword>
<evidence type="ECO:0000256" key="5">
    <source>
        <dbReference type="ARBA" id="ARBA00022692"/>
    </source>
</evidence>
<dbReference type="PANTHER" id="PTHR30026:SF20">
    <property type="entry name" value="OUTER MEMBRANE PROTEIN TOLC"/>
    <property type="match status" value="1"/>
</dbReference>
<dbReference type="GO" id="GO:0009279">
    <property type="term" value="C:cell outer membrane"/>
    <property type="evidence" value="ECO:0007669"/>
    <property type="project" value="UniProtKB-SubCell"/>
</dbReference>
<evidence type="ECO:0000256" key="4">
    <source>
        <dbReference type="ARBA" id="ARBA00022452"/>
    </source>
</evidence>
<evidence type="ECO:0000256" key="7">
    <source>
        <dbReference type="ARBA" id="ARBA00023237"/>
    </source>
</evidence>
<dbReference type="EMBL" id="CP002542">
    <property type="protein sequence ID" value="AEA43862.1"/>
    <property type="molecule type" value="Genomic_DNA"/>
</dbReference>
<reference evidence="10" key="2">
    <citation type="submission" date="2011-02" db="EMBL/GenBank/DDBJ databases">
        <title>The complete genome of Fluviicola taffensis DSM 16823.</title>
        <authorList>
            <consortium name="US DOE Joint Genome Institute (JGI-PGF)"/>
            <person name="Lucas S."/>
            <person name="Copeland A."/>
            <person name="Lapidus A."/>
            <person name="Bruce D."/>
            <person name="Goodwin L."/>
            <person name="Pitluck S."/>
            <person name="Kyrpides N."/>
            <person name="Mavromatis K."/>
            <person name="Ivanova N."/>
            <person name="Mikhailova N."/>
            <person name="Pagani I."/>
            <person name="Chertkov O."/>
            <person name="Detter J.C."/>
            <person name="Han C."/>
            <person name="Tapia R."/>
            <person name="Land M."/>
            <person name="Hauser L."/>
            <person name="Markowitz V."/>
            <person name="Cheng J.-F."/>
            <person name="Hugenholtz P."/>
            <person name="Woyke T."/>
            <person name="Wu D."/>
            <person name="Tindall B."/>
            <person name="Pomrenke H.G."/>
            <person name="Brambilla E."/>
            <person name="Klenk H.-P."/>
            <person name="Eisen J.A."/>
        </authorList>
    </citation>
    <scope>NUCLEOTIDE SEQUENCE [LARGE SCALE GENOMIC DNA]</scope>
    <source>
        <strain evidence="10">DSM 16823 / RW262 / RW262</strain>
    </source>
</reference>
<dbReference type="KEGG" id="fte:Fluta_1875"/>
<evidence type="ECO:0000256" key="2">
    <source>
        <dbReference type="ARBA" id="ARBA00007613"/>
    </source>
</evidence>
<dbReference type="RefSeq" id="WP_013686632.1">
    <property type="nucleotide sequence ID" value="NC_015321.1"/>
</dbReference>
<dbReference type="Pfam" id="PF02321">
    <property type="entry name" value="OEP"/>
    <property type="match status" value="2"/>
</dbReference>
<evidence type="ECO:0000313" key="10">
    <source>
        <dbReference type="Proteomes" id="UP000007463"/>
    </source>
</evidence>
<dbReference type="HOGENOM" id="CLU_012817_10_3_10"/>